<keyword evidence="1" id="KW-0472">Membrane</keyword>
<dbReference type="RefSeq" id="WP_053183733.1">
    <property type="nucleotide sequence ID" value="NZ_LGIA01000154.1"/>
</dbReference>
<comment type="caution">
    <text evidence="2">The sequence shown here is derived from an EMBL/GenBank/DDBJ whole genome shotgun (WGS) entry which is preliminary data.</text>
</comment>
<keyword evidence="3" id="KW-1185">Reference proteome</keyword>
<dbReference type="STRING" id="1409788.NC99_24690"/>
<sequence>MILKVLFYILFGLPLVFQMIFGIKAIRGNGPIKLWLVSLLSCVGQLSVTIINSYLMAMFIRQAESHDGLPMIGVLAVNMIFGVLLLFVILIQSVIQYRLTRAKKHNKQTTPLDSK</sequence>
<dbReference type="AlphaFoldDB" id="A0A0L8V8D2"/>
<accession>A0A0L8V8D2</accession>
<keyword evidence="1" id="KW-1133">Transmembrane helix</keyword>
<dbReference type="Proteomes" id="UP000036958">
    <property type="component" value="Unassembled WGS sequence"/>
</dbReference>
<feature type="transmembrane region" description="Helical" evidence="1">
    <location>
        <begin position="6"/>
        <end position="23"/>
    </location>
</feature>
<dbReference type="EMBL" id="LGIA01000154">
    <property type="protein sequence ID" value="KOH44730.1"/>
    <property type="molecule type" value="Genomic_DNA"/>
</dbReference>
<evidence type="ECO:0000313" key="2">
    <source>
        <dbReference type="EMBL" id="KOH44730.1"/>
    </source>
</evidence>
<evidence type="ECO:0000256" key="1">
    <source>
        <dbReference type="SAM" id="Phobius"/>
    </source>
</evidence>
<reference evidence="3" key="1">
    <citation type="submission" date="2015-07" db="EMBL/GenBank/DDBJ databases">
        <title>Genome sequencing of Sunxiuqinia dokdonensis strain SK.</title>
        <authorList>
            <person name="Ahn S."/>
            <person name="Kim B.-C."/>
        </authorList>
    </citation>
    <scope>NUCLEOTIDE SEQUENCE [LARGE SCALE GENOMIC DNA]</scope>
    <source>
        <strain evidence="3">SK</strain>
    </source>
</reference>
<proteinExistence type="predicted"/>
<evidence type="ECO:0000313" key="3">
    <source>
        <dbReference type="Proteomes" id="UP000036958"/>
    </source>
</evidence>
<gene>
    <name evidence="2" type="ORF">NC99_24690</name>
</gene>
<feature type="transmembrane region" description="Helical" evidence="1">
    <location>
        <begin position="72"/>
        <end position="95"/>
    </location>
</feature>
<protein>
    <recommendedName>
        <fullName evidence="4">MotA/TolQ/ExbB proton channel domain-containing protein</fullName>
    </recommendedName>
</protein>
<dbReference type="OrthoDB" id="1376582at2"/>
<name>A0A0L8V8D2_9BACT</name>
<keyword evidence="1" id="KW-0812">Transmembrane</keyword>
<evidence type="ECO:0008006" key="4">
    <source>
        <dbReference type="Google" id="ProtNLM"/>
    </source>
</evidence>
<organism evidence="2 3">
    <name type="scientific">Sunxiuqinia dokdonensis</name>
    <dbReference type="NCBI Taxonomy" id="1409788"/>
    <lineage>
        <taxon>Bacteria</taxon>
        <taxon>Pseudomonadati</taxon>
        <taxon>Bacteroidota</taxon>
        <taxon>Bacteroidia</taxon>
        <taxon>Marinilabiliales</taxon>
        <taxon>Prolixibacteraceae</taxon>
        <taxon>Sunxiuqinia</taxon>
    </lineage>
</organism>
<feature type="transmembrane region" description="Helical" evidence="1">
    <location>
        <begin position="35"/>
        <end position="60"/>
    </location>
</feature>